<evidence type="ECO:0000256" key="2">
    <source>
        <dbReference type="ARBA" id="ARBA00009130"/>
    </source>
</evidence>
<dbReference type="InterPro" id="IPR036873">
    <property type="entry name" value="Rhodanese-like_dom_sf"/>
</dbReference>
<evidence type="ECO:0000313" key="9">
    <source>
        <dbReference type="EMBL" id="MRI85709.1"/>
    </source>
</evidence>
<dbReference type="Pfam" id="PF00581">
    <property type="entry name" value="Rhodanese"/>
    <property type="match status" value="1"/>
</dbReference>
<evidence type="ECO:0000256" key="5">
    <source>
        <dbReference type="ARBA" id="ARBA00023002"/>
    </source>
</evidence>
<evidence type="ECO:0000256" key="7">
    <source>
        <dbReference type="ARBA" id="ARBA00023284"/>
    </source>
</evidence>
<accession>A0A6I2GKD4</accession>
<comment type="similarity">
    <text evidence="2">Belongs to the class-III pyridine nucleotide-disulfide oxidoreductase family.</text>
</comment>
<dbReference type="SUPFAM" id="SSF51905">
    <property type="entry name" value="FAD/NAD(P)-binding domain"/>
    <property type="match status" value="1"/>
</dbReference>
<organism evidence="9 10">
    <name type="scientific">Fundicoccus ignavus</name>
    <dbReference type="NCBI Taxonomy" id="2664442"/>
    <lineage>
        <taxon>Bacteria</taxon>
        <taxon>Bacillati</taxon>
        <taxon>Bacillota</taxon>
        <taxon>Bacilli</taxon>
        <taxon>Lactobacillales</taxon>
        <taxon>Aerococcaceae</taxon>
        <taxon>Fundicoccus</taxon>
    </lineage>
</organism>
<dbReference type="InterPro" id="IPR036188">
    <property type="entry name" value="FAD/NAD-bd_sf"/>
</dbReference>
<dbReference type="Gene3D" id="3.40.250.10">
    <property type="entry name" value="Rhodanese-like domain"/>
    <property type="match status" value="1"/>
</dbReference>
<dbReference type="PANTHER" id="PTHR43429">
    <property type="entry name" value="PYRIDINE NUCLEOTIDE-DISULFIDE OXIDOREDUCTASE DOMAIN-CONTAINING"/>
    <property type="match status" value="1"/>
</dbReference>
<feature type="domain" description="Rhodanese" evidence="8">
    <location>
        <begin position="460"/>
        <end position="547"/>
    </location>
</feature>
<protein>
    <submittedName>
        <fullName evidence="9">CoA-disulfide reductase</fullName>
    </submittedName>
</protein>
<dbReference type="PRINTS" id="PR00368">
    <property type="entry name" value="FADPNR"/>
</dbReference>
<keyword evidence="7" id="KW-0676">Redox-active center</keyword>
<name>A0A6I2GKD4_9LACT</name>
<sequence>MKKIIIVGGVAGGMSAATRLRRLMEDAEIIVMEKGPYVSFANCGLPYHISGEIGERADLIVQTADALHDRFNLDIRTEHEVIGINPDNKTVKVKFQDKILTESYDELILSPGAKPFVPEITGLAEASNVYTLRNVPDLDLIMQQLVNAKEAVVVGAGFIGLEMAENLVKRGLRVTLIEMAPQVLPPLDEEMAKYVENELKLNGVKVITGHTVKEFKQNGRRVELTNGEVIVSDLTIMSVGVQPENQLAQSAGIELGMRGGIVVNDYYQTNIHHIYAVGDAIIVKQQITNSDAMIALASPANRQGRQVADVIAGMQRKNQGSIGTAIVRVFNLTAASTGLSERAAKLNNQKFNALHITGKDHAGYYPGATNLTLKLIFNPDNGQILGAQALGEKGVDKRIDIIATAIKGNLTIYDLPELEFTYAPPFGSAKDPVNMIGYAAINVAEGLSHTVAWHELNSHLENGAQVLDVRSMDELALGQYKNAIHIPVNDLRDRMNELNPNQPYIISCASGARSYIAERILRQHDFTVANLDGGFQIYNTMKPEEILHENN</sequence>
<dbReference type="InterPro" id="IPR016156">
    <property type="entry name" value="FAD/NAD-linked_Rdtase_dimer_sf"/>
</dbReference>
<dbReference type="Proteomes" id="UP000430975">
    <property type="component" value="Unassembled WGS sequence"/>
</dbReference>
<dbReference type="PANTHER" id="PTHR43429:SF1">
    <property type="entry name" value="NAD(P)H SULFUR OXIDOREDUCTASE (COA-DEPENDENT)"/>
    <property type="match status" value="1"/>
</dbReference>
<dbReference type="SMART" id="SM00450">
    <property type="entry name" value="RHOD"/>
    <property type="match status" value="1"/>
</dbReference>
<dbReference type="Gene3D" id="3.50.50.60">
    <property type="entry name" value="FAD/NAD(P)-binding domain"/>
    <property type="match status" value="2"/>
</dbReference>
<dbReference type="InterPro" id="IPR023753">
    <property type="entry name" value="FAD/NAD-binding_dom"/>
</dbReference>
<dbReference type="Pfam" id="PF07992">
    <property type="entry name" value="Pyr_redox_2"/>
    <property type="match status" value="1"/>
</dbReference>
<dbReference type="EMBL" id="WJQS01000006">
    <property type="protein sequence ID" value="MRI85709.1"/>
    <property type="molecule type" value="Genomic_DNA"/>
</dbReference>
<keyword evidence="5" id="KW-0560">Oxidoreductase</keyword>
<dbReference type="InterPro" id="IPR004099">
    <property type="entry name" value="Pyr_nucl-diS_OxRdtase_dimer"/>
</dbReference>
<dbReference type="Pfam" id="PF02852">
    <property type="entry name" value="Pyr_redox_dim"/>
    <property type="match status" value="1"/>
</dbReference>
<dbReference type="SUPFAM" id="SSF55424">
    <property type="entry name" value="FAD/NAD-linked reductases, dimerisation (C-terminal) domain"/>
    <property type="match status" value="1"/>
</dbReference>
<dbReference type="GO" id="GO:0016491">
    <property type="term" value="F:oxidoreductase activity"/>
    <property type="evidence" value="ECO:0007669"/>
    <property type="project" value="UniProtKB-KW"/>
</dbReference>
<dbReference type="RefSeq" id="WP_153863614.1">
    <property type="nucleotide sequence ID" value="NZ_WJQS01000006.1"/>
</dbReference>
<dbReference type="PRINTS" id="PR00411">
    <property type="entry name" value="PNDRDTASEI"/>
</dbReference>
<comment type="caution">
    <text evidence="9">The sequence shown here is derived from an EMBL/GenBank/DDBJ whole genome shotgun (WGS) entry which is preliminary data.</text>
</comment>
<evidence type="ECO:0000256" key="4">
    <source>
        <dbReference type="ARBA" id="ARBA00022827"/>
    </source>
</evidence>
<keyword evidence="3" id="KW-0285">Flavoprotein</keyword>
<reference evidence="9 10" key="1">
    <citation type="submission" date="2019-11" db="EMBL/GenBank/DDBJ databases">
        <title>Characterisation of Fundicoccus ignavus gen. nov. sp. nov., a novel genus of the family Aerococcaceae isolated from bulk tank milk.</title>
        <authorList>
            <person name="Siebert A."/>
            <person name="Huptas C."/>
            <person name="Wenning M."/>
            <person name="Scherer S."/>
            <person name="Doll E.V."/>
        </authorList>
    </citation>
    <scope>NUCLEOTIDE SEQUENCE [LARGE SCALE GENOMIC DNA]</scope>
    <source>
        <strain evidence="9 10">WS4759</strain>
    </source>
</reference>
<evidence type="ECO:0000256" key="1">
    <source>
        <dbReference type="ARBA" id="ARBA00001974"/>
    </source>
</evidence>
<dbReference type="AlphaFoldDB" id="A0A6I2GKD4"/>
<proteinExistence type="inferred from homology"/>
<comment type="cofactor">
    <cofactor evidence="1">
        <name>FAD</name>
        <dbReference type="ChEBI" id="CHEBI:57692"/>
    </cofactor>
</comment>
<evidence type="ECO:0000256" key="6">
    <source>
        <dbReference type="ARBA" id="ARBA00023097"/>
    </source>
</evidence>
<dbReference type="InterPro" id="IPR050260">
    <property type="entry name" value="FAD-bd_OxRdtase"/>
</dbReference>
<keyword evidence="6" id="KW-0558">Oxidation</keyword>
<evidence type="ECO:0000313" key="10">
    <source>
        <dbReference type="Proteomes" id="UP000430975"/>
    </source>
</evidence>
<gene>
    <name evidence="9" type="ORF">GIY09_07490</name>
</gene>
<evidence type="ECO:0000256" key="3">
    <source>
        <dbReference type="ARBA" id="ARBA00022630"/>
    </source>
</evidence>
<evidence type="ECO:0000259" key="8">
    <source>
        <dbReference type="PROSITE" id="PS50206"/>
    </source>
</evidence>
<keyword evidence="10" id="KW-1185">Reference proteome</keyword>
<dbReference type="InterPro" id="IPR001763">
    <property type="entry name" value="Rhodanese-like_dom"/>
</dbReference>
<keyword evidence="4" id="KW-0274">FAD</keyword>
<dbReference type="SUPFAM" id="SSF52821">
    <property type="entry name" value="Rhodanese/Cell cycle control phosphatase"/>
    <property type="match status" value="1"/>
</dbReference>
<dbReference type="PROSITE" id="PS50206">
    <property type="entry name" value="RHODANESE_3"/>
    <property type="match status" value="1"/>
</dbReference>